<keyword evidence="5" id="KW-0862">Zinc</keyword>
<dbReference type="GO" id="GO:0046872">
    <property type="term" value="F:metal ion binding"/>
    <property type="evidence" value="ECO:0007669"/>
    <property type="project" value="UniProtKB-KW"/>
</dbReference>
<dbReference type="AlphaFoldDB" id="A0AAD8C8H0"/>
<comment type="caution">
    <text evidence="7">The sequence shown here is derived from an EMBL/GenBank/DDBJ whole genome shotgun (WGS) entry which is preliminary data.</text>
</comment>
<comment type="cofactor">
    <cofactor evidence="1">
        <name>Zn(2+)</name>
        <dbReference type="ChEBI" id="CHEBI:29105"/>
    </cofactor>
</comment>
<organism evidence="7 8">
    <name type="scientific">Biomphalaria pfeifferi</name>
    <name type="common">Bloodfluke planorb</name>
    <name type="synonym">Freshwater snail</name>
    <dbReference type="NCBI Taxonomy" id="112525"/>
    <lineage>
        <taxon>Eukaryota</taxon>
        <taxon>Metazoa</taxon>
        <taxon>Spiralia</taxon>
        <taxon>Lophotrochozoa</taxon>
        <taxon>Mollusca</taxon>
        <taxon>Gastropoda</taxon>
        <taxon>Heterobranchia</taxon>
        <taxon>Euthyneura</taxon>
        <taxon>Panpulmonata</taxon>
        <taxon>Hygrophila</taxon>
        <taxon>Lymnaeoidea</taxon>
        <taxon>Planorbidae</taxon>
        <taxon>Biomphalaria</taxon>
    </lineage>
</organism>
<evidence type="ECO:0000256" key="2">
    <source>
        <dbReference type="ARBA" id="ARBA00022670"/>
    </source>
</evidence>
<evidence type="ECO:0000256" key="3">
    <source>
        <dbReference type="ARBA" id="ARBA00022723"/>
    </source>
</evidence>
<dbReference type="Proteomes" id="UP001233172">
    <property type="component" value="Unassembled WGS sequence"/>
</dbReference>
<gene>
    <name evidence="7" type="ORF">Bpfe_002334</name>
</gene>
<keyword evidence="8" id="KW-1185">Reference proteome</keyword>
<dbReference type="PANTHER" id="PTHR15910:SF1">
    <property type="entry name" value="ARCHAEMETZINCIN-2"/>
    <property type="match status" value="1"/>
</dbReference>
<keyword evidence="6" id="KW-0482">Metalloprotease</keyword>
<dbReference type="CDD" id="cd11375">
    <property type="entry name" value="Peptidase_M54"/>
    <property type="match status" value="1"/>
</dbReference>
<reference evidence="7" key="2">
    <citation type="submission" date="2023-04" db="EMBL/GenBank/DDBJ databases">
        <authorList>
            <person name="Bu L."/>
            <person name="Lu L."/>
            <person name="Laidemitt M.R."/>
            <person name="Zhang S.M."/>
            <person name="Mutuku M."/>
            <person name="Mkoji G."/>
            <person name="Steinauer M."/>
            <person name="Loker E.S."/>
        </authorList>
    </citation>
    <scope>NUCLEOTIDE SEQUENCE</scope>
    <source>
        <strain evidence="7">KasaAsao</strain>
        <tissue evidence="7">Whole Snail</tissue>
    </source>
</reference>
<dbReference type="SUPFAM" id="SSF55486">
    <property type="entry name" value="Metalloproteases ('zincins'), catalytic domain"/>
    <property type="match status" value="1"/>
</dbReference>
<reference evidence="7" key="1">
    <citation type="journal article" date="2023" name="PLoS Negl. Trop. Dis.">
        <title>A genome sequence for Biomphalaria pfeifferi, the major vector snail for the human-infecting parasite Schistosoma mansoni.</title>
        <authorList>
            <person name="Bu L."/>
            <person name="Lu L."/>
            <person name="Laidemitt M.R."/>
            <person name="Zhang S.M."/>
            <person name="Mutuku M."/>
            <person name="Mkoji G."/>
            <person name="Steinauer M."/>
            <person name="Loker E.S."/>
        </authorList>
    </citation>
    <scope>NUCLEOTIDE SEQUENCE</scope>
    <source>
        <strain evidence="7">KasaAsao</strain>
    </source>
</reference>
<protein>
    <submittedName>
        <fullName evidence="7">Archaemetzincin-2</fullName>
    </submittedName>
</protein>
<dbReference type="Gene3D" id="3.40.390.10">
    <property type="entry name" value="Collagenase (Catalytic Domain)"/>
    <property type="match status" value="1"/>
</dbReference>
<dbReference type="PANTHER" id="PTHR15910">
    <property type="entry name" value="ARCHAEMETZINCIN"/>
    <property type="match status" value="1"/>
</dbReference>
<dbReference type="InterPro" id="IPR012962">
    <property type="entry name" value="Pept_M54_archaemetzincn"/>
</dbReference>
<dbReference type="GO" id="GO:0006508">
    <property type="term" value="P:proteolysis"/>
    <property type="evidence" value="ECO:0007669"/>
    <property type="project" value="UniProtKB-KW"/>
</dbReference>
<evidence type="ECO:0000256" key="4">
    <source>
        <dbReference type="ARBA" id="ARBA00022801"/>
    </source>
</evidence>
<sequence>MGVVYSSARCRFISRSSSINNILQQNDERNQTDKTELDVDLNYLIGKLERLPAYAKKLFELSKLYLTSAEENSNDCKSQSFHMTESAMIGRSEQCQASNELSSLYLFTPLKQKHPLHCGQTFIQWKATFDVQQLAYMCAPSRNTIYLQPLDSFPEVISQFVLSISQLYLSLFQLLQGFCQIFFLGVEVVLLAPVSSTNWNIRSRLSNSTGRPQLCVNDFFPLLQLRVPNNGIGIVGILWTDLYPEGFNFVLGEASVYHKSAVVSFGVDTSEDMTQVNGVLVWRLFKTLTHEICHLLGLTHCEFFSCAMNESISISQAMSQPLVLCPVCLRKVQHVCGFDVLERYTKLHHFLLNVTQQLDGDLSQFNQTIQWLHNCILYVTH</sequence>
<dbReference type="Pfam" id="PF07998">
    <property type="entry name" value="Peptidase_M54"/>
    <property type="match status" value="1"/>
</dbReference>
<dbReference type="EMBL" id="JASAOG010000005">
    <property type="protein sequence ID" value="KAK0068399.1"/>
    <property type="molecule type" value="Genomic_DNA"/>
</dbReference>
<dbReference type="GO" id="GO:0008237">
    <property type="term" value="F:metallopeptidase activity"/>
    <property type="evidence" value="ECO:0007669"/>
    <property type="project" value="UniProtKB-KW"/>
</dbReference>
<accession>A0AAD8C8H0</accession>
<evidence type="ECO:0000256" key="1">
    <source>
        <dbReference type="ARBA" id="ARBA00001947"/>
    </source>
</evidence>
<keyword evidence="4" id="KW-0378">Hydrolase</keyword>
<name>A0AAD8C8H0_BIOPF</name>
<proteinExistence type="predicted"/>
<keyword evidence="2" id="KW-0645">Protease</keyword>
<dbReference type="InterPro" id="IPR024079">
    <property type="entry name" value="MetalloPept_cat_dom_sf"/>
</dbReference>
<evidence type="ECO:0000256" key="6">
    <source>
        <dbReference type="ARBA" id="ARBA00023049"/>
    </source>
</evidence>
<evidence type="ECO:0000313" key="7">
    <source>
        <dbReference type="EMBL" id="KAK0068399.1"/>
    </source>
</evidence>
<evidence type="ECO:0000313" key="8">
    <source>
        <dbReference type="Proteomes" id="UP001233172"/>
    </source>
</evidence>
<keyword evidence="3" id="KW-0479">Metal-binding</keyword>
<evidence type="ECO:0000256" key="5">
    <source>
        <dbReference type="ARBA" id="ARBA00022833"/>
    </source>
</evidence>